<protein>
    <recommendedName>
        <fullName evidence="3">Outer membrane protein beta-barrel domain-containing protein</fullName>
    </recommendedName>
</protein>
<dbReference type="EMBL" id="CP033459">
    <property type="protein sequence ID" value="QFQ12932.1"/>
    <property type="molecule type" value="Genomic_DNA"/>
</dbReference>
<proteinExistence type="predicted"/>
<feature type="chain" id="PRO_5024419613" description="Outer membrane protein beta-barrel domain-containing protein" evidence="2">
    <location>
        <begin position="20"/>
        <end position="175"/>
    </location>
</feature>
<evidence type="ECO:0000256" key="2">
    <source>
        <dbReference type="SAM" id="SignalP"/>
    </source>
</evidence>
<organism evidence="4 5">
    <name type="scientific">Pseudoprevotella muciniphila</name>
    <dbReference type="NCBI Taxonomy" id="2133944"/>
    <lineage>
        <taxon>Bacteria</taxon>
        <taxon>Pseudomonadati</taxon>
        <taxon>Bacteroidota</taxon>
        <taxon>Bacteroidia</taxon>
        <taxon>Bacteroidales</taxon>
        <taxon>Prevotellaceae</taxon>
        <taxon>Pseudoprevotella</taxon>
    </lineage>
</organism>
<keyword evidence="5" id="KW-1185">Reference proteome</keyword>
<accession>A0A5P8E7L8</accession>
<dbReference type="RefSeq" id="WP_111898002.1">
    <property type="nucleotide sequence ID" value="NZ_CP033459.1"/>
</dbReference>
<evidence type="ECO:0000259" key="3">
    <source>
        <dbReference type="Pfam" id="PF13505"/>
    </source>
</evidence>
<dbReference type="InterPro" id="IPR027385">
    <property type="entry name" value="Beta-barrel_OMP"/>
</dbReference>
<evidence type="ECO:0000256" key="1">
    <source>
        <dbReference type="ARBA" id="ARBA00022729"/>
    </source>
</evidence>
<feature type="domain" description="Outer membrane protein beta-barrel" evidence="3">
    <location>
        <begin position="7"/>
        <end position="175"/>
    </location>
</feature>
<keyword evidence="1 2" id="KW-0732">Signal</keyword>
<name>A0A5P8E7L8_9BACT</name>
<gene>
    <name evidence="4" type="ORF">C7Y71_007815</name>
</gene>
<reference evidence="4 5" key="1">
    <citation type="submission" date="2018-11" db="EMBL/GenBank/DDBJ databases">
        <authorList>
            <person name="Na S.W."/>
            <person name="Baik M."/>
        </authorList>
    </citation>
    <scope>NUCLEOTIDE SEQUENCE [LARGE SCALE GENOMIC DNA]</scope>
    <source>
        <strain evidence="4 5">E39</strain>
    </source>
</reference>
<sequence length="175" mass="19201">MKKLLLTALVALVGITASAQVYVGGELGFWRNYDANETYLTVNPEVGYNLNDKWAVGVDLGYGYEYDNGAKVRSFKVNPYLRYKIADFGPVNVFIDGEAGVGSRHLVHGGTVTEWEVGVKPGVAVNLNEKLSFVTHFGFVGYRDNDSREAWGGTDSGLGAMFSGKELTFGLYYNF</sequence>
<dbReference type="Proteomes" id="UP000249375">
    <property type="component" value="Chromosome"/>
</dbReference>
<dbReference type="Gene3D" id="2.40.160.60">
    <property type="entry name" value="Outer membrane protein transport protein (OMPP1/FadL/TodX)"/>
    <property type="match status" value="1"/>
</dbReference>
<dbReference type="Pfam" id="PF13505">
    <property type="entry name" value="OMP_b-brl"/>
    <property type="match status" value="1"/>
</dbReference>
<dbReference type="OrthoDB" id="1082240at2"/>
<feature type="signal peptide" evidence="2">
    <location>
        <begin position="1"/>
        <end position="19"/>
    </location>
</feature>
<evidence type="ECO:0000313" key="4">
    <source>
        <dbReference type="EMBL" id="QFQ12932.1"/>
    </source>
</evidence>
<evidence type="ECO:0000313" key="5">
    <source>
        <dbReference type="Proteomes" id="UP000249375"/>
    </source>
</evidence>
<dbReference type="InterPro" id="IPR011250">
    <property type="entry name" value="OMP/PagP_B-barrel"/>
</dbReference>
<dbReference type="SUPFAM" id="SSF56925">
    <property type="entry name" value="OMPA-like"/>
    <property type="match status" value="1"/>
</dbReference>
<dbReference type="AlphaFoldDB" id="A0A5P8E7L8"/>
<dbReference type="KEGG" id="alq:C7Y71_007815"/>